<dbReference type="EMBL" id="HBIN01008784">
    <property type="protein sequence ID" value="CAE0436251.1"/>
    <property type="molecule type" value="Transcribed_RNA"/>
</dbReference>
<accession>A0A7S3LMN0</accession>
<dbReference type="AlphaFoldDB" id="A0A7S3LMN0"/>
<name>A0A7S3LMN0_9STRA</name>
<organism evidence="1">
    <name type="scientific">Aplanochytrium stocchinoi</name>
    <dbReference type="NCBI Taxonomy" id="215587"/>
    <lineage>
        <taxon>Eukaryota</taxon>
        <taxon>Sar</taxon>
        <taxon>Stramenopiles</taxon>
        <taxon>Bigyra</taxon>
        <taxon>Labyrinthulomycetes</taxon>
        <taxon>Thraustochytrida</taxon>
        <taxon>Thraustochytriidae</taxon>
        <taxon>Aplanochytrium</taxon>
    </lineage>
</organism>
<protein>
    <submittedName>
        <fullName evidence="1">Uncharacterized protein</fullName>
    </submittedName>
</protein>
<sequence length="111" mass="12828">MAEAIRDKLKKEQFVLVDSDFLRKLKENGEVRVEAEYNTCMTVTGDPNLITVFQFVKDLVSINEIAESDVFLVEEEEVDSKQKIWRAIEKVYINAFLADRMGSYDDLWEGG</sequence>
<proteinExistence type="predicted"/>
<reference evidence="1" key="1">
    <citation type="submission" date="2021-01" db="EMBL/GenBank/DDBJ databases">
        <authorList>
            <person name="Corre E."/>
            <person name="Pelletier E."/>
            <person name="Niang G."/>
            <person name="Scheremetjew M."/>
            <person name="Finn R."/>
            <person name="Kale V."/>
            <person name="Holt S."/>
            <person name="Cochrane G."/>
            <person name="Meng A."/>
            <person name="Brown T."/>
            <person name="Cohen L."/>
        </authorList>
    </citation>
    <scope>NUCLEOTIDE SEQUENCE</scope>
    <source>
        <strain evidence="1">GSBS06</strain>
    </source>
</reference>
<gene>
    <name evidence="1" type="ORF">ASTO00021_LOCUS6518</name>
</gene>
<evidence type="ECO:0000313" key="1">
    <source>
        <dbReference type="EMBL" id="CAE0436251.1"/>
    </source>
</evidence>